<dbReference type="AlphaFoldDB" id="A0AAD7EIT7"/>
<organism evidence="1 2">
    <name type="scientific">Mycena albidolilacea</name>
    <dbReference type="NCBI Taxonomy" id="1033008"/>
    <lineage>
        <taxon>Eukaryota</taxon>
        <taxon>Fungi</taxon>
        <taxon>Dikarya</taxon>
        <taxon>Basidiomycota</taxon>
        <taxon>Agaricomycotina</taxon>
        <taxon>Agaricomycetes</taxon>
        <taxon>Agaricomycetidae</taxon>
        <taxon>Agaricales</taxon>
        <taxon>Marasmiineae</taxon>
        <taxon>Mycenaceae</taxon>
        <taxon>Mycena</taxon>
    </lineage>
</organism>
<accession>A0AAD7EIT7</accession>
<name>A0AAD7EIT7_9AGAR</name>
<dbReference type="Proteomes" id="UP001218218">
    <property type="component" value="Unassembled WGS sequence"/>
</dbReference>
<sequence>MDDPEIFDACSSIAMKLLQDLVIEFLLNAELKDFWGLIEARPYMCLLRNLVQLYVKAKCWDEAVATNIEILRICEPDNKGQCKRMAVLLLHAGQPTDALYFVQCWLQYDEPPAATSIITFAPLRRMPMPDVQVEKMMRWVDLEMYPLVLIKVIRKFKEHINGDKHPLHTMNSPEDAQDCLWLAQDLWMQDAPWNWVSQDLFEGMGASRMFIL</sequence>
<keyword evidence="2" id="KW-1185">Reference proteome</keyword>
<comment type="caution">
    <text evidence="1">The sequence shown here is derived from an EMBL/GenBank/DDBJ whole genome shotgun (WGS) entry which is preliminary data.</text>
</comment>
<reference evidence="1" key="1">
    <citation type="submission" date="2023-03" db="EMBL/GenBank/DDBJ databases">
        <title>Massive genome expansion in bonnet fungi (Mycena s.s.) driven by repeated elements and novel gene families across ecological guilds.</title>
        <authorList>
            <consortium name="Lawrence Berkeley National Laboratory"/>
            <person name="Harder C.B."/>
            <person name="Miyauchi S."/>
            <person name="Viragh M."/>
            <person name="Kuo A."/>
            <person name="Thoen E."/>
            <person name="Andreopoulos B."/>
            <person name="Lu D."/>
            <person name="Skrede I."/>
            <person name="Drula E."/>
            <person name="Henrissat B."/>
            <person name="Morin E."/>
            <person name="Kohler A."/>
            <person name="Barry K."/>
            <person name="LaButti K."/>
            <person name="Morin E."/>
            <person name="Salamov A."/>
            <person name="Lipzen A."/>
            <person name="Mereny Z."/>
            <person name="Hegedus B."/>
            <person name="Baldrian P."/>
            <person name="Stursova M."/>
            <person name="Weitz H."/>
            <person name="Taylor A."/>
            <person name="Grigoriev I.V."/>
            <person name="Nagy L.G."/>
            <person name="Martin F."/>
            <person name="Kauserud H."/>
        </authorList>
    </citation>
    <scope>NUCLEOTIDE SEQUENCE</scope>
    <source>
        <strain evidence="1">CBHHK002</strain>
    </source>
</reference>
<proteinExistence type="predicted"/>
<dbReference type="EMBL" id="JARIHO010000038">
    <property type="protein sequence ID" value="KAJ7328710.1"/>
    <property type="molecule type" value="Genomic_DNA"/>
</dbReference>
<evidence type="ECO:0000313" key="1">
    <source>
        <dbReference type="EMBL" id="KAJ7328710.1"/>
    </source>
</evidence>
<evidence type="ECO:0000313" key="2">
    <source>
        <dbReference type="Proteomes" id="UP001218218"/>
    </source>
</evidence>
<protein>
    <submittedName>
        <fullName evidence="1">Uncharacterized protein</fullName>
    </submittedName>
</protein>
<gene>
    <name evidence="1" type="ORF">DFH08DRAFT_815484</name>
</gene>